<feature type="region of interest" description="Disordered" evidence="1">
    <location>
        <begin position="111"/>
        <end position="148"/>
    </location>
</feature>
<feature type="region of interest" description="Disordered" evidence="1">
    <location>
        <begin position="27"/>
        <end position="54"/>
    </location>
</feature>
<proteinExistence type="predicted"/>
<name>A0AA88GQT2_NAELO</name>
<keyword evidence="3" id="KW-1185">Reference proteome</keyword>
<feature type="region of interest" description="Disordered" evidence="1">
    <location>
        <begin position="310"/>
        <end position="353"/>
    </location>
</feature>
<evidence type="ECO:0000313" key="2">
    <source>
        <dbReference type="EMBL" id="KAG2382823.1"/>
    </source>
</evidence>
<feature type="region of interest" description="Disordered" evidence="1">
    <location>
        <begin position="427"/>
        <end position="471"/>
    </location>
</feature>
<organism evidence="2 3">
    <name type="scientific">Naegleria lovaniensis</name>
    <name type="common">Amoeba</name>
    <dbReference type="NCBI Taxonomy" id="51637"/>
    <lineage>
        <taxon>Eukaryota</taxon>
        <taxon>Discoba</taxon>
        <taxon>Heterolobosea</taxon>
        <taxon>Tetramitia</taxon>
        <taxon>Eutetramitia</taxon>
        <taxon>Vahlkampfiidae</taxon>
        <taxon>Naegleria</taxon>
    </lineage>
</organism>
<accession>A0AA88GQT2</accession>
<comment type="caution">
    <text evidence="2">The sequence shown here is derived from an EMBL/GenBank/DDBJ whole genome shotgun (WGS) entry which is preliminary data.</text>
</comment>
<sequence>MNQKHNPPPITLVCDDYSQEFLTQPNHSTEAWAEAEEETPTTIEHANDQTDASSSLIETPMGVASTSIGNLDDHVHIDESSHSSDDTLHHVHVPHVSDDQKETNVNLLRMNENPNSFNSKQQPQLQTPPAPPKQNESTSLPHDNHSLSPIRLVPIDRHVPANEHVDDDCCYNYGQVTISSQENDHFNHIKDEHENSFLNSNEEKFETFTEMNSEDDFGQIIDECISLTTTPQFVDHTCAFPANVNTMSMTLNSQNNVNTQNNSNLNSQLFLLISQFLQQIQTSHQQQPTMTSDISSRDHLKRKYISQEHVEISSSLEKSPQYKKSKKKKHSSLTIDNLNDLNSFPSQDEEPNVADSLMNENQSVLKPYNSHWNDGLLNFENSNQYQSSNNYTINYNSNNNNYNTGSDIINSTTNNYNMIRDLSEASMELQQDNEQAEPQREFEDSISLKNSKNNFHNGNDPDDHDTHPKLP</sequence>
<evidence type="ECO:0000256" key="1">
    <source>
        <dbReference type="SAM" id="MobiDB-lite"/>
    </source>
</evidence>
<feature type="compositionally biased region" description="Basic and acidic residues" evidence="1">
    <location>
        <begin position="459"/>
        <end position="471"/>
    </location>
</feature>
<gene>
    <name evidence="2" type="ORF">C9374_004790</name>
</gene>
<dbReference type="Proteomes" id="UP000816034">
    <property type="component" value="Unassembled WGS sequence"/>
</dbReference>
<feature type="compositionally biased region" description="Polar residues" evidence="1">
    <location>
        <begin position="333"/>
        <end position="346"/>
    </location>
</feature>
<feature type="compositionally biased region" description="Polar residues" evidence="1">
    <location>
        <begin position="447"/>
        <end position="457"/>
    </location>
</feature>
<dbReference type="EMBL" id="PYSW02000022">
    <property type="protein sequence ID" value="KAG2382823.1"/>
    <property type="molecule type" value="Genomic_DNA"/>
</dbReference>
<dbReference type="RefSeq" id="XP_044548502.1">
    <property type="nucleotide sequence ID" value="XM_044694468.1"/>
</dbReference>
<reference evidence="2 3" key="1">
    <citation type="journal article" date="2018" name="BMC Genomics">
        <title>The genome of Naegleria lovaniensis, the basis for a comparative approach to unravel pathogenicity factors of the human pathogenic amoeba N. fowleri.</title>
        <authorList>
            <person name="Liechti N."/>
            <person name="Schurch N."/>
            <person name="Bruggmann R."/>
            <person name="Wittwer M."/>
        </authorList>
    </citation>
    <scope>NUCLEOTIDE SEQUENCE [LARGE SCALE GENOMIC DNA]</scope>
    <source>
        <strain evidence="2 3">ATCC 30569</strain>
    </source>
</reference>
<feature type="compositionally biased region" description="Basic residues" evidence="1">
    <location>
        <begin position="321"/>
        <end position="331"/>
    </location>
</feature>
<dbReference type="AlphaFoldDB" id="A0AA88GQT2"/>
<dbReference type="GeneID" id="68097245"/>
<protein>
    <submittedName>
        <fullName evidence="2">Uncharacterized protein</fullName>
    </submittedName>
</protein>
<evidence type="ECO:0000313" key="3">
    <source>
        <dbReference type="Proteomes" id="UP000816034"/>
    </source>
</evidence>